<organism evidence="2 3">
    <name type="scientific">Discina gigas</name>
    <dbReference type="NCBI Taxonomy" id="1032678"/>
    <lineage>
        <taxon>Eukaryota</taxon>
        <taxon>Fungi</taxon>
        <taxon>Dikarya</taxon>
        <taxon>Ascomycota</taxon>
        <taxon>Pezizomycotina</taxon>
        <taxon>Pezizomycetes</taxon>
        <taxon>Pezizales</taxon>
        <taxon>Discinaceae</taxon>
        <taxon>Discina</taxon>
    </lineage>
</organism>
<dbReference type="Proteomes" id="UP001447188">
    <property type="component" value="Unassembled WGS sequence"/>
</dbReference>
<feature type="compositionally biased region" description="Polar residues" evidence="1">
    <location>
        <begin position="107"/>
        <end position="120"/>
    </location>
</feature>
<accession>A0ABR3GSZ4</accession>
<comment type="caution">
    <text evidence="2">The sequence shown here is derived from an EMBL/GenBank/DDBJ whole genome shotgun (WGS) entry which is preliminary data.</text>
</comment>
<keyword evidence="3" id="KW-1185">Reference proteome</keyword>
<evidence type="ECO:0000313" key="2">
    <source>
        <dbReference type="EMBL" id="KAL0639064.1"/>
    </source>
</evidence>
<gene>
    <name evidence="2" type="ORF">Q9L58_001946</name>
</gene>
<evidence type="ECO:0000313" key="3">
    <source>
        <dbReference type="Proteomes" id="UP001447188"/>
    </source>
</evidence>
<name>A0ABR3GSZ4_9PEZI</name>
<proteinExistence type="predicted"/>
<dbReference type="EMBL" id="JBBBZM010000015">
    <property type="protein sequence ID" value="KAL0639064.1"/>
    <property type="molecule type" value="Genomic_DNA"/>
</dbReference>
<protein>
    <submittedName>
        <fullName evidence="2">Uncharacterized protein</fullName>
    </submittedName>
</protein>
<reference evidence="2 3" key="1">
    <citation type="submission" date="2024-02" db="EMBL/GenBank/DDBJ databases">
        <title>Discinaceae phylogenomics.</title>
        <authorList>
            <person name="Dirks A.C."/>
            <person name="James T.Y."/>
        </authorList>
    </citation>
    <scope>NUCLEOTIDE SEQUENCE [LARGE SCALE GENOMIC DNA]</scope>
    <source>
        <strain evidence="2 3">ACD0624</strain>
    </source>
</reference>
<evidence type="ECO:0000256" key="1">
    <source>
        <dbReference type="SAM" id="MobiDB-lite"/>
    </source>
</evidence>
<feature type="region of interest" description="Disordered" evidence="1">
    <location>
        <begin position="101"/>
        <end position="120"/>
    </location>
</feature>
<sequence length="186" mass="21348">MIEVQQIQIILTGCMLTFSELRAAIDSLGQRSTLRGRMRWVLAESTITELVQRLRDHKSSLTLIWTVLTCQSTLEAVNSIAEHRVREHFIERNSQLYNHVREPEAQSPIQQRDSTTSESIRRWTSSRLTIETVLTNSRIYWSASARPPPGDVYEPRTDMHLCGCLSRMRLCETMSLATTLPAGTMW</sequence>